<dbReference type="RefSeq" id="WP_084393009.1">
    <property type="nucleotide sequence ID" value="NZ_BMKF01000002.1"/>
</dbReference>
<keyword evidence="2 11" id="KW-0997">Cell inner membrane</keyword>
<comment type="catalytic activity">
    <reaction evidence="11">
        <text>[GlcNAc-(1-&gt;4)-Mur2Ac(oyl-L-Ala-gamma-D-Glu-L-Lys-D-Ala-D-Ala)](n)-di-trans,octa-cis-undecaprenyl diphosphate + beta-D-GlcNAc-(1-&gt;4)-Mur2Ac(oyl-L-Ala-gamma-D-Glu-L-Lys-D-Ala-D-Ala)-di-trans,octa-cis-undecaprenyl diphosphate = [GlcNAc-(1-&gt;4)-Mur2Ac(oyl-L-Ala-gamma-D-Glu-L-Lys-D-Ala-D-Ala)](n+1)-di-trans,octa-cis-undecaprenyl diphosphate + di-trans,octa-cis-undecaprenyl diphosphate + H(+)</text>
        <dbReference type="Rhea" id="RHEA:23708"/>
        <dbReference type="Rhea" id="RHEA-COMP:9602"/>
        <dbReference type="Rhea" id="RHEA-COMP:9603"/>
        <dbReference type="ChEBI" id="CHEBI:15378"/>
        <dbReference type="ChEBI" id="CHEBI:58405"/>
        <dbReference type="ChEBI" id="CHEBI:60033"/>
        <dbReference type="ChEBI" id="CHEBI:78435"/>
        <dbReference type="EC" id="2.4.99.28"/>
    </reaction>
</comment>
<keyword evidence="6 11" id="KW-0133">Cell shape</keyword>
<keyword evidence="1 11" id="KW-1003">Cell membrane</keyword>
<proteinExistence type="inferred from homology"/>
<dbReference type="SUPFAM" id="SSF53955">
    <property type="entry name" value="Lysozyme-like"/>
    <property type="match status" value="1"/>
</dbReference>
<evidence type="ECO:0000256" key="10">
    <source>
        <dbReference type="ARBA" id="ARBA00023316"/>
    </source>
</evidence>
<evidence type="ECO:0000256" key="2">
    <source>
        <dbReference type="ARBA" id="ARBA00022519"/>
    </source>
</evidence>
<evidence type="ECO:0000256" key="8">
    <source>
        <dbReference type="ARBA" id="ARBA00022989"/>
    </source>
</evidence>
<feature type="transmembrane region" description="Helical" evidence="11">
    <location>
        <begin position="27"/>
        <end position="52"/>
    </location>
</feature>
<dbReference type="InterPro" id="IPR036950">
    <property type="entry name" value="PBP_transglycosylase"/>
</dbReference>
<reference evidence="14" key="1">
    <citation type="journal article" date="2019" name="Int. J. Syst. Evol. Microbiol.">
        <title>The Global Catalogue of Microorganisms (GCM) 10K type strain sequencing project: providing services to taxonomists for standard genome sequencing and annotation.</title>
        <authorList>
            <consortium name="The Broad Institute Genomics Platform"/>
            <consortium name="The Broad Institute Genome Sequencing Center for Infectious Disease"/>
            <person name="Wu L."/>
            <person name="Ma J."/>
        </authorList>
    </citation>
    <scope>NUCLEOTIDE SEQUENCE [LARGE SCALE GENOMIC DNA]</scope>
    <source>
        <strain evidence="14">CGMCC 1.15928</strain>
    </source>
</reference>
<dbReference type="EMBL" id="BMKF01000002">
    <property type="protein sequence ID" value="GGB68517.1"/>
    <property type="molecule type" value="Genomic_DNA"/>
</dbReference>
<dbReference type="Proteomes" id="UP000628854">
    <property type="component" value="Unassembled WGS sequence"/>
</dbReference>
<keyword evidence="3 11" id="KW-0328">Glycosyltransferase</keyword>
<dbReference type="PANTHER" id="PTHR30400:SF0">
    <property type="entry name" value="BIOSYNTHETIC PEPTIDOGLYCAN TRANSGLYCOSYLASE"/>
    <property type="match status" value="1"/>
</dbReference>
<keyword evidence="14" id="KW-1185">Reference proteome</keyword>
<accession>A0ABQ1JJR5</accession>
<comment type="pathway">
    <text evidence="11">Cell wall biogenesis; peptidoglycan biosynthesis.</text>
</comment>
<keyword evidence="10 11" id="KW-0961">Cell wall biogenesis/degradation</keyword>
<dbReference type="Gene3D" id="1.10.3810.10">
    <property type="entry name" value="Biosynthetic peptidoglycan transglycosylase-like"/>
    <property type="match status" value="1"/>
</dbReference>
<evidence type="ECO:0000256" key="9">
    <source>
        <dbReference type="ARBA" id="ARBA00023136"/>
    </source>
</evidence>
<evidence type="ECO:0000313" key="13">
    <source>
        <dbReference type="EMBL" id="GGB68517.1"/>
    </source>
</evidence>
<dbReference type="NCBIfam" id="TIGR02070">
    <property type="entry name" value="mono_pep_trsgly"/>
    <property type="match status" value="1"/>
</dbReference>
<keyword evidence="8 11" id="KW-1133">Transmembrane helix</keyword>
<dbReference type="InterPro" id="IPR011812">
    <property type="entry name" value="Pep_trsgly"/>
</dbReference>
<evidence type="ECO:0000313" key="14">
    <source>
        <dbReference type="Proteomes" id="UP000628854"/>
    </source>
</evidence>
<protein>
    <recommendedName>
        <fullName evidence="11">Biosynthetic peptidoglycan transglycosylase</fullName>
        <ecNumber evidence="11">2.4.99.28</ecNumber>
    </recommendedName>
    <alternativeName>
        <fullName evidence="11">Glycan polymerase</fullName>
    </alternativeName>
    <alternativeName>
        <fullName evidence="11">Peptidoglycan glycosyltransferase MtgA</fullName>
        <shortName evidence="11">PGT</shortName>
    </alternativeName>
</protein>
<dbReference type="Pfam" id="PF00912">
    <property type="entry name" value="Transgly"/>
    <property type="match status" value="1"/>
</dbReference>
<feature type="domain" description="Glycosyl transferase family 51" evidence="12">
    <location>
        <begin position="67"/>
        <end position="216"/>
    </location>
</feature>
<evidence type="ECO:0000256" key="5">
    <source>
        <dbReference type="ARBA" id="ARBA00022692"/>
    </source>
</evidence>
<name>A0ABQ1JJR5_9PROT</name>
<evidence type="ECO:0000256" key="11">
    <source>
        <dbReference type="HAMAP-Rule" id="MF_00766"/>
    </source>
</evidence>
<organism evidence="13 14">
    <name type="scientific">Henriciella pelagia</name>
    <dbReference type="NCBI Taxonomy" id="1977912"/>
    <lineage>
        <taxon>Bacteria</taxon>
        <taxon>Pseudomonadati</taxon>
        <taxon>Pseudomonadota</taxon>
        <taxon>Alphaproteobacteria</taxon>
        <taxon>Hyphomonadales</taxon>
        <taxon>Hyphomonadaceae</taxon>
        <taxon>Henriciella</taxon>
    </lineage>
</organism>
<evidence type="ECO:0000256" key="7">
    <source>
        <dbReference type="ARBA" id="ARBA00022984"/>
    </source>
</evidence>
<evidence type="ECO:0000256" key="1">
    <source>
        <dbReference type="ARBA" id="ARBA00022475"/>
    </source>
</evidence>
<keyword evidence="5 11" id="KW-0812">Transmembrane</keyword>
<dbReference type="PANTHER" id="PTHR30400">
    <property type="entry name" value="MONOFUNCTIONAL BIOSYNTHETIC PEPTIDOGLYCAN TRANSGLYCOSYLASE"/>
    <property type="match status" value="1"/>
</dbReference>
<dbReference type="EC" id="2.4.99.28" evidence="11"/>
<keyword evidence="9 11" id="KW-0472">Membrane</keyword>
<evidence type="ECO:0000259" key="12">
    <source>
        <dbReference type="Pfam" id="PF00912"/>
    </source>
</evidence>
<keyword evidence="7 11" id="KW-0573">Peptidoglycan synthesis</keyword>
<comment type="function">
    <text evidence="11">Peptidoglycan polymerase that catalyzes glycan chain elongation from lipid-linked precursors.</text>
</comment>
<evidence type="ECO:0000256" key="6">
    <source>
        <dbReference type="ARBA" id="ARBA00022960"/>
    </source>
</evidence>
<comment type="similarity">
    <text evidence="11">Belongs to the glycosyltransferase 51 family.</text>
</comment>
<comment type="subcellular location">
    <subcellularLocation>
        <location evidence="11">Cell inner membrane</location>
        <topology evidence="11">Single-pass membrane protein</topology>
    </subcellularLocation>
</comment>
<gene>
    <name evidence="11 13" type="primary">mtgA</name>
    <name evidence="13" type="ORF">GCM10011503_16390</name>
</gene>
<dbReference type="InterPro" id="IPR023346">
    <property type="entry name" value="Lysozyme-like_dom_sf"/>
</dbReference>
<dbReference type="InterPro" id="IPR001264">
    <property type="entry name" value="Glyco_trans_51"/>
</dbReference>
<comment type="caution">
    <text evidence="13">The sequence shown here is derived from an EMBL/GenBank/DDBJ whole genome shotgun (WGS) entry which is preliminary data.</text>
</comment>
<sequence>MGPDAVTDTRYEESRSKVQPLRFVLRWVWRLIKIALLIFVLAHVYAISLKWVPVPGSITMMERTLGGHEFRRIIMPLDRISPHLVTAVIAAEDARFCQHDGIDFEAVQKAVEERERGGRLRGASTITQQTSKNVFFWNGGGYVRKGGEAWFALFIDGMWGKRRVMENYLNTIEWGDGIFGAEAASRIRFGKRAADLTEREAALLAAVLPNPHKWRVDPPGPYVSGRAGTLQARMRVVANEGLDDCVLEPEKWKARQQP</sequence>
<evidence type="ECO:0000256" key="3">
    <source>
        <dbReference type="ARBA" id="ARBA00022676"/>
    </source>
</evidence>
<dbReference type="HAMAP" id="MF_00766">
    <property type="entry name" value="PGT_MtgA"/>
    <property type="match status" value="1"/>
</dbReference>
<keyword evidence="4 11" id="KW-0808">Transferase</keyword>
<evidence type="ECO:0000256" key="4">
    <source>
        <dbReference type="ARBA" id="ARBA00022679"/>
    </source>
</evidence>